<evidence type="ECO:0000256" key="1">
    <source>
        <dbReference type="ARBA" id="ARBA00001933"/>
    </source>
</evidence>
<feature type="region of interest" description="Disordered" evidence="4">
    <location>
        <begin position="124"/>
        <end position="195"/>
    </location>
</feature>
<dbReference type="Pfam" id="PF00266">
    <property type="entry name" value="Aminotran_5"/>
    <property type="match status" value="1"/>
</dbReference>
<dbReference type="PANTHER" id="PTHR11601">
    <property type="entry name" value="CYSTEINE DESULFURYLASE FAMILY MEMBER"/>
    <property type="match status" value="1"/>
</dbReference>
<organism evidence="6 7">
    <name type="scientific">Streptomyces halobius</name>
    <dbReference type="NCBI Taxonomy" id="2879846"/>
    <lineage>
        <taxon>Bacteria</taxon>
        <taxon>Bacillati</taxon>
        <taxon>Actinomycetota</taxon>
        <taxon>Actinomycetes</taxon>
        <taxon>Kitasatosporales</taxon>
        <taxon>Streptomycetaceae</taxon>
        <taxon>Streptomyces</taxon>
    </lineage>
</organism>
<protein>
    <submittedName>
        <fullName evidence="6">Aminotransferase class V-fold PLP-dependent enzyme</fullName>
    </submittedName>
</protein>
<dbReference type="InterPro" id="IPR000192">
    <property type="entry name" value="Aminotrans_V_dom"/>
</dbReference>
<proteinExistence type="inferred from homology"/>
<comment type="catalytic activity">
    <reaction evidence="3">
        <text>(sulfur carrier)-H + L-cysteine = (sulfur carrier)-SH + L-alanine</text>
        <dbReference type="Rhea" id="RHEA:43892"/>
        <dbReference type="Rhea" id="RHEA-COMP:14737"/>
        <dbReference type="Rhea" id="RHEA-COMP:14739"/>
        <dbReference type="ChEBI" id="CHEBI:29917"/>
        <dbReference type="ChEBI" id="CHEBI:35235"/>
        <dbReference type="ChEBI" id="CHEBI:57972"/>
        <dbReference type="ChEBI" id="CHEBI:64428"/>
        <dbReference type="EC" id="2.8.1.7"/>
    </reaction>
</comment>
<keyword evidence="6" id="KW-0808">Transferase</keyword>
<dbReference type="PANTHER" id="PTHR11601:SF34">
    <property type="entry name" value="CYSTEINE DESULFURASE"/>
    <property type="match status" value="1"/>
</dbReference>
<comment type="similarity">
    <text evidence="2">Belongs to the class-V pyridoxal-phosphate-dependent aminotransferase family. NifS/IscS subfamily.</text>
</comment>
<evidence type="ECO:0000256" key="3">
    <source>
        <dbReference type="ARBA" id="ARBA00050776"/>
    </source>
</evidence>
<accession>A0ABY4MLT6</accession>
<evidence type="ECO:0000259" key="5">
    <source>
        <dbReference type="Pfam" id="PF00266"/>
    </source>
</evidence>
<reference evidence="6" key="1">
    <citation type="submission" date="2021-10" db="EMBL/GenBank/DDBJ databases">
        <title>Streptomyces nigrumlapis sp.nov.,an antimicrobial producing actinobacterium isolated from Black Gobi rocks.</title>
        <authorList>
            <person name="Wen Y."/>
            <person name="Zhang W."/>
            <person name="Liu X.G."/>
        </authorList>
    </citation>
    <scope>NUCLEOTIDE SEQUENCE</scope>
    <source>
        <strain evidence="6">ST13-2-2</strain>
    </source>
</reference>
<name>A0ABY4MLT6_9ACTN</name>
<evidence type="ECO:0000313" key="7">
    <source>
        <dbReference type="Proteomes" id="UP000830115"/>
    </source>
</evidence>
<dbReference type="InterPro" id="IPR015421">
    <property type="entry name" value="PyrdxlP-dep_Trfase_major"/>
</dbReference>
<feature type="domain" description="Aminotransferase class V" evidence="5">
    <location>
        <begin position="22"/>
        <end position="104"/>
    </location>
</feature>
<evidence type="ECO:0000256" key="4">
    <source>
        <dbReference type="SAM" id="MobiDB-lite"/>
    </source>
</evidence>
<comment type="cofactor">
    <cofactor evidence="1">
        <name>pyridoxal 5'-phosphate</name>
        <dbReference type="ChEBI" id="CHEBI:597326"/>
    </cofactor>
</comment>
<dbReference type="Gene3D" id="3.40.640.10">
    <property type="entry name" value="Type I PLP-dependent aspartate aminotransferase-like (Major domain)"/>
    <property type="match status" value="1"/>
</dbReference>
<feature type="region of interest" description="Disordered" evidence="4">
    <location>
        <begin position="1"/>
        <end position="23"/>
    </location>
</feature>
<feature type="compositionally biased region" description="Basic residues" evidence="4">
    <location>
        <begin position="9"/>
        <end position="23"/>
    </location>
</feature>
<dbReference type="InterPro" id="IPR015424">
    <property type="entry name" value="PyrdxlP-dep_Trfase"/>
</dbReference>
<gene>
    <name evidence="6" type="ORF">K9S39_40910</name>
</gene>
<evidence type="ECO:0000256" key="2">
    <source>
        <dbReference type="ARBA" id="ARBA00006490"/>
    </source>
</evidence>
<feature type="compositionally biased region" description="Basic residues" evidence="4">
    <location>
        <begin position="159"/>
        <end position="168"/>
    </location>
</feature>
<evidence type="ECO:0000313" key="6">
    <source>
        <dbReference type="EMBL" id="UQA98147.1"/>
    </source>
</evidence>
<dbReference type="GO" id="GO:0008483">
    <property type="term" value="F:transaminase activity"/>
    <property type="evidence" value="ECO:0007669"/>
    <property type="project" value="UniProtKB-KW"/>
</dbReference>
<dbReference type="EMBL" id="CP086322">
    <property type="protein sequence ID" value="UQA98147.1"/>
    <property type="molecule type" value="Genomic_DNA"/>
</dbReference>
<dbReference type="Proteomes" id="UP000830115">
    <property type="component" value="Chromosome"/>
</dbReference>
<feature type="compositionally biased region" description="Low complexity" evidence="4">
    <location>
        <begin position="124"/>
        <end position="135"/>
    </location>
</feature>
<sequence>MVRQLLRQPHPRHGTPARWPHARGRVDPVSLADALTEHTVLVPVMAADNEPGALQPIADLARITREHGALFHCDAAQAAGKILLDVSGPGVDLLTVAGHKMYAPRASPPSTYVPAWRLNRSSTAAARRTACAPAPRTSPSPSPIALRGGKPPVATGHGHEHRHKHGQGLRHGAVPDGAGTAQPSVPPRRDGRTQE</sequence>
<keyword evidence="6" id="KW-0032">Aminotransferase</keyword>
<dbReference type="SUPFAM" id="SSF53383">
    <property type="entry name" value="PLP-dependent transferases"/>
    <property type="match status" value="1"/>
</dbReference>
<keyword evidence="7" id="KW-1185">Reference proteome</keyword>